<proteinExistence type="inferred from homology"/>
<dbReference type="AlphaFoldDB" id="A0A5B8G555"/>
<dbReference type="SUPFAM" id="SSF51735">
    <property type="entry name" value="NAD(P)-binding Rossmann-fold domains"/>
    <property type="match status" value="1"/>
</dbReference>
<dbReference type="RefSeq" id="WP_138576976.1">
    <property type="nucleotide sequence ID" value="NZ_CP040821.1"/>
</dbReference>
<dbReference type="KEGG" id="ppru:FDP22_22320"/>
<protein>
    <submittedName>
        <fullName evidence="4">NAD(P)-dependent oxidoreductase</fullName>
    </submittedName>
</protein>
<evidence type="ECO:0000313" key="5">
    <source>
        <dbReference type="Proteomes" id="UP000305888"/>
    </source>
</evidence>
<dbReference type="InterPro" id="IPR036291">
    <property type="entry name" value="NAD(P)-bd_dom_sf"/>
</dbReference>
<keyword evidence="5" id="KW-1185">Reference proteome</keyword>
<comment type="similarity">
    <text evidence="2">Belongs to the NAD(P)-dependent epimerase/dehydratase family.</text>
</comment>
<gene>
    <name evidence="4" type="ORF">FDP22_22320</name>
</gene>
<comment type="pathway">
    <text evidence="1">Bacterial outer membrane biogenesis; LPS O-antigen biosynthesis.</text>
</comment>
<dbReference type="OrthoDB" id="9801785at2"/>
<dbReference type="InterPro" id="IPR001509">
    <property type="entry name" value="Epimerase_deHydtase"/>
</dbReference>
<evidence type="ECO:0000256" key="1">
    <source>
        <dbReference type="ARBA" id="ARBA00005125"/>
    </source>
</evidence>
<dbReference type="PANTHER" id="PTHR43000">
    <property type="entry name" value="DTDP-D-GLUCOSE 4,6-DEHYDRATASE-RELATED"/>
    <property type="match status" value="1"/>
</dbReference>
<sequence>MSVLIFGGLGHVGSWVAHDLARQGKKVVIFDMDAGRFDQLGLDYLEEVRDNLVLEPVDVLDTHTMFERVGAHAREAEAIVFGVAVIAGPTFRLRPFRNISINTTGLLNALEVARVFNIPKFVNLSSGAVYGDQPGGQTEETPIKVTDLYGATKVANEVLALQYGETYGMDVRNARLYFVYGPGKRPSRMHALYQAMFGPLEGLSGVASPNGGDQALDWTHVADTAQGVVKLLQAEGMAGENVNISCGVAYRHPEIVERVTRLIGHDSGMTLGPGSFVPRGAPLDISKAQRLIGFQPRFADIDAGLADYRDWLARGAHRAA</sequence>
<geneLocation type="plasmid" evidence="5">
    <name>pd4m1c</name>
</geneLocation>
<dbReference type="Pfam" id="PF01370">
    <property type="entry name" value="Epimerase"/>
    <property type="match status" value="1"/>
</dbReference>
<dbReference type="Proteomes" id="UP000305888">
    <property type="component" value="Plasmid pD4M1C"/>
</dbReference>
<feature type="domain" description="NAD-dependent epimerase/dehydratase" evidence="3">
    <location>
        <begin position="3"/>
        <end position="244"/>
    </location>
</feature>
<accession>A0A5B8G555</accession>
<evidence type="ECO:0000256" key="2">
    <source>
        <dbReference type="ARBA" id="ARBA00007637"/>
    </source>
</evidence>
<keyword evidence="4" id="KW-0614">Plasmid</keyword>
<evidence type="ECO:0000313" key="4">
    <source>
        <dbReference type="EMBL" id="QDL94609.1"/>
    </source>
</evidence>
<evidence type="ECO:0000259" key="3">
    <source>
        <dbReference type="Pfam" id="PF01370"/>
    </source>
</evidence>
<name>A0A5B8G555_9RHOB</name>
<dbReference type="EMBL" id="CP040821">
    <property type="protein sequence ID" value="QDL94609.1"/>
    <property type="molecule type" value="Genomic_DNA"/>
</dbReference>
<organism evidence="4 5">
    <name type="scientific">Paroceanicella profunda</name>
    <dbReference type="NCBI Taxonomy" id="2579971"/>
    <lineage>
        <taxon>Bacteria</taxon>
        <taxon>Pseudomonadati</taxon>
        <taxon>Pseudomonadota</taxon>
        <taxon>Alphaproteobacteria</taxon>
        <taxon>Rhodobacterales</taxon>
        <taxon>Paracoccaceae</taxon>
        <taxon>Paroceanicella</taxon>
    </lineage>
</organism>
<dbReference type="Gene3D" id="3.40.50.720">
    <property type="entry name" value="NAD(P)-binding Rossmann-like Domain"/>
    <property type="match status" value="1"/>
</dbReference>
<reference evidence="4 5" key="1">
    <citation type="submission" date="2019-06" db="EMBL/GenBank/DDBJ databases">
        <title>Genome sequence of Rhodobacteraceae bacterium D4M1.</title>
        <authorList>
            <person name="Cao J."/>
        </authorList>
    </citation>
    <scope>NUCLEOTIDE SEQUENCE [LARGE SCALE GENOMIC DNA]</scope>
    <source>
        <strain evidence="4 5">D4M1</strain>
        <plasmid evidence="5">pd4m1c</plasmid>
    </source>
</reference>